<evidence type="ECO:0000256" key="2">
    <source>
        <dbReference type="ARBA" id="ARBA00022475"/>
    </source>
</evidence>
<dbReference type="SUPFAM" id="SSF81321">
    <property type="entry name" value="Family A G protein-coupled receptor-like"/>
    <property type="match status" value="1"/>
</dbReference>
<feature type="transmembrane region" description="Helical" evidence="9">
    <location>
        <begin position="20"/>
        <end position="47"/>
    </location>
</feature>
<organism evidence="11 12">
    <name type="scientific">Nematostella vectensis</name>
    <name type="common">Starlet sea anemone</name>
    <dbReference type="NCBI Taxonomy" id="45351"/>
    <lineage>
        <taxon>Eukaryota</taxon>
        <taxon>Metazoa</taxon>
        <taxon>Cnidaria</taxon>
        <taxon>Anthozoa</taxon>
        <taxon>Hexacorallia</taxon>
        <taxon>Actiniaria</taxon>
        <taxon>Edwardsiidae</taxon>
        <taxon>Nematostella</taxon>
    </lineage>
</organism>
<evidence type="ECO:0000259" key="10">
    <source>
        <dbReference type="PROSITE" id="PS50262"/>
    </source>
</evidence>
<keyword evidence="3 9" id="KW-0812">Transmembrane</keyword>
<feature type="transmembrane region" description="Helical" evidence="9">
    <location>
        <begin position="139"/>
        <end position="160"/>
    </location>
</feature>
<dbReference type="GO" id="GO:0007268">
    <property type="term" value="P:chemical synaptic transmission"/>
    <property type="evidence" value="ECO:0000318"/>
    <property type="project" value="GO_Central"/>
</dbReference>
<name>A7STN0_NEMVE</name>
<keyword evidence="12" id="KW-1185">Reference proteome</keyword>
<gene>
    <name evidence="11" type="ORF">NEMVEDRAFT_v1g131304</name>
</gene>
<dbReference type="STRING" id="45351.A7STN0"/>
<feature type="transmembrane region" description="Helical" evidence="9">
    <location>
        <begin position="243"/>
        <end position="266"/>
    </location>
</feature>
<evidence type="ECO:0000313" key="12">
    <source>
        <dbReference type="Proteomes" id="UP000001593"/>
    </source>
</evidence>
<feature type="transmembrane region" description="Helical" evidence="9">
    <location>
        <begin position="96"/>
        <end position="118"/>
    </location>
</feature>
<evidence type="ECO:0000256" key="4">
    <source>
        <dbReference type="ARBA" id="ARBA00022989"/>
    </source>
</evidence>
<evidence type="ECO:0000256" key="5">
    <source>
        <dbReference type="ARBA" id="ARBA00023040"/>
    </source>
</evidence>
<keyword evidence="6 9" id="KW-0472">Membrane</keyword>
<accession>A7STN0</accession>
<dbReference type="PROSITE" id="PS50262">
    <property type="entry name" value="G_PROTEIN_RECEP_F1_2"/>
    <property type="match status" value="1"/>
</dbReference>
<dbReference type="GO" id="GO:0007187">
    <property type="term" value="P:G protein-coupled receptor signaling pathway, coupled to cyclic nucleotide second messenger"/>
    <property type="evidence" value="ECO:0000318"/>
    <property type="project" value="GO_Central"/>
</dbReference>
<dbReference type="CDD" id="cd14967">
    <property type="entry name" value="7tmA_amine_R-like"/>
    <property type="match status" value="1"/>
</dbReference>
<dbReference type="Proteomes" id="UP000001593">
    <property type="component" value="Unassembled WGS sequence"/>
</dbReference>
<feature type="transmembrane region" description="Helical" evidence="9">
    <location>
        <begin position="180"/>
        <end position="204"/>
    </location>
</feature>
<evidence type="ECO:0000256" key="6">
    <source>
        <dbReference type="ARBA" id="ARBA00023136"/>
    </source>
</evidence>
<dbReference type="Gene3D" id="1.20.1070.10">
    <property type="entry name" value="Rhodopsin 7-helix transmembrane proteins"/>
    <property type="match status" value="1"/>
</dbReference>
<feature type="transmembrane region" description="Helical" evidence="9">
    <location>
        <begin position="54"/>
        <end position="76"/>
    </location>
</feature>
<dbReference type="AlphaFoldDB" id="A7STN0"/>
<feature type="transmembrane region" description="Helical" evidence="9">
    <location>
        <begin position="286"/>
        <end position="309"/>
    </location>
</feature>
<dbReference type="Pfam" id="PF00001">
    <property type="entry name" value="7tm_1"/>
    <property type="match status" value="1"/>
</dbReference>
<dbReference type="GO" id="GO:0004993">
    <property type="term" value="F:G protein-coupled serotonin receptor activity"/>
    <property type="evidence" value="ECO:0000318"/>
    <property type="project" value="GO_Central"/>
</dbReference>
<keyword evidence="4 9" id="KW-1133">Transmembrane helix</keyword>
<dbReference type="SMART" id="SM01381">
    <property type="entry name" value="7TM_GPCR_Srsx"/>
    <property type="match status" value="1"/>
</dbReference>
<keyword evidence="8" id="KW-0807">Transducer</keyword>
<dbReference type="PRINTS" id="PR00237">
    <property type="entry name" value="GPCRRHODOPSN"/>
</dbReference>
<protein>
    <recommendedName>
        <fullName evidence="10">G-protein coupled receptors family 1 profile domain-containing protein</fullName>
    </recommendedName>
</protein>
<dbReference type="FunFam" id="1.20.1070.10:FF:000621">
    <property type="entry name" value="Predicted protein"/>
    <property type="match status" value="1"/>
</dbReference>
<evidence type="ECO:0000256" key="9">
    <source>
        <dbReference type="SAM" id="Phobius"/>
    </source>
</evidence>
<dbReference type="InterPro" id="IPR000276">
    <property type="entry name" value="GPCR_Rhodpsn"/>
</dbReference>
<keyword evidence="2" id="KW-1003">Cell membrane</keyword>
<dbReference type="GO" id="GO:0045202">
    <property type="term" value="C:synapse"/>
    <property type="evidence" value="ECO:0007669"/>
    <property type="project" value="GOC"/>
</dbReference>
<dbReference type="GO" id="GO:0030425">
    <property type="term" value="C:dendrite"/>
    <property type="evidence" value="ECO:0000318"/>
    <property type="project" value="GO_Central"/>
</dbReference>
<feature type="domain" description="G-protein coupled receptors family 1 profile" evidence="10">
    <location>
        <begin position="37"/>
        <end position="306"/>
    </location>
</feature>
<evidence type="ECO:0000256" key="1">
    <source>
        <dbReference type="ARBA" id="ARBA00004651"/>
    </source>
</evidence>
<dbReference type="EMBL" id="DS469799">
    <property type="protein sequence ID" value="EDO32939.1"/>
    <property type="molecule type" value="Genomic_DNA"/>
</dbReference>
<sequence>MNGSTGSAIDFCRQPTQSSYVAQTVFLSVIFVITLLGNATVCLTVFLTSSLHAFTNYIVASLAVSDLMVALFSLPFRIHQTVHNTHWCLGASACAFWIWADMFCCCASIMNLALISLDRFLATKYPLNYQELINRAGKIAMVVTVWLYSFVVASLSLRNWTSPEGPLVKTINGCFKPDPYFYTFAAALGFFLPLIVIILAYSYVFRVAVGHWRAIGRLTVPAHSDTTTQRRALSREIKAAKTLAIVIGAFTLCWMPLFIIILATFWCTGCFKPQGDSNLAGFFMFVNITFVYTLPNINSTLNPLIYVLFSKKLRQAFVRM</sequence>
<dbReference type="HOGENOM" id="CLU_009579_11_5_1"/>
<dbReference type="GO" id="GO:0030594">
    <property type="term" value="F:neurotransmitter receptor activity"/>
    <property type="evidence" value="ECO:0000318"/>
    <property type="project" value="GO_Central"/>
</dbReference>
<keyword evidence="7" id="KW-0675">Receptor</keyword>
<keyword evidence="5" id="KW-0297">G-protein coupled receptor</keyword>
<reference evidence="11 12" key="1">
    <citation type="journal article" date="2007" name="Science">
        <title>Sea anemone genome reveals ancestral eumetazoan gene repertoire and genomic organization.</title>
        <authorList>
            <person name="Putnam N.H."/>
            <person name="Srivastava M."/>
            <person name="Hellsten U."/>
            <person name="Dirks B."/>
            <person name="Chapman J."/>
            <person name="Salamov A."/>
            <person name="Terry A."/>
            <person name="Shapiro H."/>
            <person name="Lindquist E."/>
            <person name="Kapitonov V.V."/>
            <person name="Jurka J."/>
            <person name="Genikhovich G."/>
            <person name="Grigoriev I.V."/>
            <person name="Lucas S.M."/>
            <person name="Steele R.E."/>
            <person name="Finnerty J.R."/>
            <person name="Technau U."/>
            <person name="Martindale M.Q."/>
            <person name="Rokhsar D.S."/>
        </authorList>
    </citation>
    <scope>NUCLEOTIDE SEQUENCE [LARGE SCALE GENOMIC DNA]</scope>
    <source>
        <strain evidence="12">CH2 X CH6</strain>
    </source>
</reference>
<proteinExistence type="predicted"/>
<dbReference type="GO" id="GO:0005886">
    <property type="term" value="C:plasma membrane"/>
    <property type="evidence" value="ECO:0000318"/>
    <property type="project" value="GO_Central"/>
</dbReference>
<dbReference type="PhylomeDB" id="A7STN0"/>
<feature type="non-terminal residue" evidence="11">
    <location>
        <position position="320"/>
    </location>
</feature>
<dbReference type="eggNOG" id="KOG3656">
    <property type="taxonomic scope" value="Eukaryota"/>
</dbReference>
<evidence type="ECO:0000256" key="3">
    <source>
        <dbReference type="ARBA" id="ARBA00022692"/>
    </source>
</evidence>
<dbReference type="InterPro" id="IPR017452">
    <property type="entry name" value="GPCR_Rhodpsn_7TM"/>
</dbReference>
<evidence type="ECO:0000313" key="11">
    <source>
        <dbReference type="EMBL" id="EDO32939.1"/>
    </source>
</evidence>
<comment type="subcellular location">
    <subcellularLocation>
        <location evidence="1">Cell membrane</location>
        <topology evidence="1">Multi-pass membrane protein</topology>
    </subcellularLocation>
</comment>
<dbReference type="PANTHER" id="PTHR24248">
    <property type="entry name" value="ADRENERGIC RECEPTOR-RELATED G-PROTEIN COUPLED RECEPTOR"/>
    <property type="match status" value="1"/>
</dbReference>
<dbReference type="OMA" id="HQTIHNT"/>
<evidence type="ECO:0000256" key="8">
    <source>
        <dbReference type="ARBA" id="ARBA00023224"/>
    </source>
</evidence>
<dbReference type="InParanoid" id="A7STN0"/>
<evidence type="ECO:0000256" key="7">
    <source>
        <dbReference type="ARBA" id="ARBA00023170"/>
    </source>
</evidence>